<comment type="caution">
    <text evidence="2">The sequence shown here is derived from an EMBL/GenBank/DDBJ whole genome shotgun (WGS) entry which is preliminary data.</text>
</comment>
<feature type="region of interest" description="Disordered" evidence="1">
    <location>
        <begin position="1"/>
        <end position="33"/>
    </location>
</feature>
<protein>
    <submittedName>
        <fullName evidence="2">Uncharacterized protein</fullName>
    </submittedName>
</protein>
<accession>X1VPM3</accession>
<proteinExistence type="predicted"/>
<evidence type="ECO:0000256" key="1">
    <source>
        <dbReference type="SAM" id="MobiDB-lite"/>
    </source>
</evidence>
<dbReference type="AlphaFoldDB" id="X1VPM3"/>
<sequence length="33" mass="3483">MRNSAQIADVWVPNQATPQKPDATGTSVGDPET</sequence>
<evidence type="ECO:0000313" key="2">
    <source>
        <dbReference type="EMBL" id="GAJ10995.1"/>
    </source>
</evidence>
<reference evidence="2" key="1">
    <citation type="journal article" date="2014" name="Front. Microbiol.">
        <title>High frequency of phylogenetically diverse reductive dehalogenase-homologous genes in deep subseafloor sedimentary metagenomes.</title>
        <authorList>
            <person name="Kawai M."/>
            <person name="Futagami T."/>
            <person name="Toyoda A."/>
            <person name="Takaki Y."/>
            <person name="Nishi S."/>
            <person name="Hori S."/>
            <person name="Arai W."/>
            <person name="Tsubouchi T."/>
            <person name="Morono Y."/>
            <person name="Uchiyama I."/>
            <person name="Ito T."/>
            <person name="Fujiyama A."/>
            <person name="Inagaki F."/>
            <person name="Takami H."/>
        </authorList>
    </citation>
    <scope>NUCLEOTIDE SEQUENCE</scope>
    <source>
        <strain evidence="2">Expedition CK06-06</strain>
    </source>
</reference>
<organism evidence="2">
    <name type="scientific">marine sediment metagenome</name>
    <dbReference type="NCBI Taxonomy" id="412755"/>
    <lineage>
        <taxon>unclassified sequences</taxon>
        <taxon>metagenomes</taxon>
        <taxon>ecological metagenomes</taxon>
    </lineage>
</organism>
<dbReference type="EMBL" id="BARW01033553">
    <property type="protein sequence ID" value="GAJ10995.1"/>
    <property type="molecule type" value="Genomic_DNA"/>
</dbReference>
<name>X1VPM3_9ZZZZ</name>
<feature type="non-terminal residue" evidence="2">
    <location>
        <position position="33"/>
    </location>
</feature>
<gene>
    <name evidence="2" type="ORF">S12H4_52821</name>
</gene>